<dbReference type="RefSeq" id="WP_079376385.1">
    <property type="nucleotide sequence ID" value="NZ_JAYFHP010000025.1"/>
</dbReference>
<gene>
    <name evidence="1" type="ORF">B5D07_11055</name>
</gene>
<dbReference type="Proteomes" id="UP000189795">
    <property type="component" value="Unassembled WGS sequence"/>
</dbReference>
<reference evidence="1 2" key="1">
    <citation type="submission" date="2017-03" db="EMBL/GenBank/DDBJ databases">
        <title>Antibiotic resistance of probiotic microorganisms.</title>
        <authorList>
            <person name="Sanudo A.I."/>
            <person name="Olivares M."/>
            <person name="Banuelos O."/>
        </authorList>
    </citation>
    <scope>NUCLEOTIDE SEQUENCE [LARGE SCALE GENOMIC DNA]</scope>
    <source>
        <strain evidence="1 2">CECT8605</strain>
    </source>
</reference>
<name>A0A1V4FIG1_LIMRT</name>
<accession>A0A1V4FIG1</accession>
<evidence type="ECO:0000313" key="2">
    <source>
        <dbReference type="Proteomes" id="UP000189795"/>
    </source>
</evidence>
<proteinExistence type="predicted"/>
<dbReference type="AlphaFoldDB" id="A0A1V4FIG1"/>
<dbReference type="EMBL" id="MWVS01000129">
    <property type="protein sequence ID" value="OPG87094.1"/>
    <property type="molecule type" value="Genomic_DNA"/>
</dbReference>
<sequence>MNNSFEVIVKNEWFNTDKELVSVVRQLRNLRQALVKFDSLEAYESYCKCYSEMNSLLRQVIKEETPNVVMCKEFNGICWILELDYLEDGDSPLELVSWPTINELKAEGIDTLIGQRVEVSRLDDALDEIDLGEELADNIMSLIEG</sequence>
<comment type="caution">
    <text evidence="1">The sequence shown here is derived from an EMBL/GenBank/DDBJ whole genome shotgun (WGS) entry which is preliminary data.</text>
</comment>
<protein>
    <submittedName>
        <fullName evidence="1">Uncharacterized protein</fullName>
    </submittedName>
</protein>
<evidence type="ECO:0000313" key="1">
    <source>
        <dbReference type="EMBL" id="OPG87094.1"/>
    </source>
</evidence>
<organism evidence="1 2">
    <name type="scientific">Limosilactobacillus reuteri</name>
    <name type="common">Lactobacillus reuteri</name>
    <dbReference type="NCBI Taxonomy" id="1598"/>
    <lineage>
        <taxon>Bacteria</taxon>
        <taxon>Bacillati</taxon>
        <taxon>Bacillota</taxon>
        <taxon>Bacilli</taxon>
        <taxon>Lactobacillales</taxon>
        <taxon>Lactobacillaceae</taxon>
        <taxon>Limosilactobacillus</taxon>
    </lineage>
</organism>